<dbReference type="InterPro" id="IPR036318">
    <property type="entry name" value="FAD-bd_PCMH-like_sf"/>
</dbReference>
<dbReference type="InterPro" id="IPR006094">
    <property type="entry name" value="Oxid_FAD_bind_N"/>
</dbReference>
<evidence type="ECO:0000256" key="5">
    <source>
        <dbReference type="ARBA" id="ARBA00023002"/>
    </source>
</evidence>
<evidence type="ECO:0000256" key="1">
    <source>
        <dbReference type="ARBA" id="ARBA00001974"/>
    </source>
</evidence>
<feature type="domain" description="FAD-binding PCMH-type" evidence="6">
    <location>
        <begin position="25"/>
        <end position="194"/>
    </location>
</feature>
<dbReference type="Gene3D" id="3.40.462.20">
    <property type="match status" value="1"/>
</dbReference>
<evidence type="ECO:0000256" key="3">
    <source>
        <dbReference type="ARBA" id="ARBA00022630"/>
    </source>
</evidence>
<dbReference type="SUPFAM" id="SSF56176">
    <property type="entry name" value="FAD-binding/transporter-associated domain-like"/>
    <property type="match status" value="1"/>
</dbReference>
<evidence type="ECO:0000313" key="8">
    <source>
        <dbReference type="Proteomes" id="UP000331127"/>
    </source>
</evidence>
<dbReference type="InterPro" id="IPR050416">
    <property type="entry name" value="FAD-linked_Oxidoreductase"/>
</dbReference>
<gene>
    <name evidence="7" type="ORF">Amac_056080</name>
</gene>
<comment type="caution">
    <text evidence="7">The sequence shown here is derived from an EMBL/GenBank/DDBJ whole genome shotgun (WGS) entry which is preliminary data.</text>
</comment>
<evidence type="ECO:0000256" key="2">
    <source>
        <dbReference type="ARBA" id="ARBA00005466"/>
    </source>
</evidence>
<dbReference type="PROSITE" id="PS51387">
    <property type="entry name" value="FAD_PCMH"/>
    <property type="match status" value="1"/>
</dbReference>
<evidence type="ECO:0000259" key="6">
    <source>
        <dbReference type="PROSITE" id="PS51387"/>
    </source>
</evidence>
<protein>
    <submittedName>
        <fullName evidence="7">FAD-linked oxidase</fullName>
    </submittedName>
</protein>
<dbReference type="GO" id="GO:0071949">
    <property type="term" value="F:FAD binding"/>
    <property type="evidence" value="ECO:0007669"/>
    <property type="project" value="InterPro"/>
</dbReference>
<dbReference type="AlphaFoldDB" id="A0A5M3WXG6"/>
<dbReference type="GO" id="GO:0016491">
    <property type="term" value="F:oxidoreductase activity"/>
    <property type="evidence" value="ECO:0007669"/>
    <property type="project" value="UniProtKB-KW"/>
</dbReference>
<evidence type="ECO:0000313" key="7">
    <source>
        <dbReference type="EMBL" id="GES12011.1"/>
    </source>
</evidence>
<dbReference type="Pfam" id="PF01565">
    <property type="entry name" value="FAD_binding_4"/>
    <property type="match status" value="1"/>
</dbReference>
<name>A0A5M3WXG6_9ACTN</name>
<proteinExistence type="inferred from homology"/>
<dbReference type="Pfam" id="PF08031">
    <property type="entry name" value="BBE"/>
    <property type="match status" value="1"/>
</dbReference>
<dbReference type="PANTHER" id="PTHR42973">
    <property type="entry name" value="BINDING OXIDOREDUCTASE, PUTATIVE (AFU_ORTHOLOGUE AFUA_1G17690)-RELATED"/>
    <property type="match status" value="1"/>
</dbReference>
<dbReference type="InterPro" id="IPR016167">
    <property type="entry name" value="FAD-bd_PCMH_sub1"/>
</dbReference>
<comment type="cofactor">
    <cofactor evidence="1">
        <name>FAD</name>
        <dbReference type="ChEBI" id="CHEBI:57692"/>
    </cofactor>
</comment>
<dbReference type="EMBL" id="BLAE01000034">
    <property type="protein sequence ID" value="GES12011.1"/>
    <property type="molecule type" value="Genomic_DNA"/>
</dbReference>
<keyword evidence="3" id="KW-0285">Flavoprotein</keyword>
<dbReference type="Proteomes" id="UP000331127">
    <property type="component" value="Unassembled WGS sequence"/>
</dbReference>
<dbReference type="InterPro" id="IPR016169">
    <property type="entry name" value="FAD-bd_PCMH_sub2"/>
</dbReference>
<organism evidence="7 8">
    <name type="scientific">Acrocarpospora macrocephala</name>
    <dbReference type="NCBI Taxonomy" id="150177"/>
    <lineage>
        <taxon>Bacteria</taxon>
        <taxon>Bacillati</taxon>
        <taxon>Actinomycetota</taxon>
        <taxon>Actinomycetes</taxon>
        <taxon>Streptosporangiales</taxon>
        <taxon>Streptosporangiaceae</taxon>
        <taxon>Acrocarpospora</taxon>
    </lineage>
</organism>
<dbReference type="Gene3D" id="3.30.43.10">
    <property type="entry name" value="Uridine Diphospho-n-acetylenolpyruvylglucosamine Reductase, domain 2"/>
    <property type="match status" value="1"/>
</dbReference>
<evidence type="ECO:0000256" key="4">
    <source>
        <dbReference type="ARBA" id="ARBA00022827"/>
    </source>
</evidence>
<keyword evidence="5" id="KW-0560">Oxidoreductase</keyword>
<dbReference type="InterPro" id="IPR012951">
    <property type="entry name" value="BBE"/>
</dbReference>
<keyword evidence="8" id="KW-1185">Reference proteome</keyword>
<reference evidence="7 8" key="1">
    <citation type="submission" date="2019-10" db="EMBL/GenBank/DDBJ databases">
        <title>Whole genome shotgun sequence of Acrocarpospora macrocephala NBRC 16266.</title>
        <authorList>
            <person name="Ichikawa N."/>
            <person name="Kimura A."/>
            <person name="Kitahashi Y."/>
            <person name="Komaki H."/>
            <person name="Oguchi A."/>
        </authorList>
    </citation>
    <scope>NUCLEOTIDE SEQUENCE [LARGE SCALE GENOMIC DNA]</scope>
    <source>
        <strain evidence="7 8">NBRC 16266</strain>
    </source>
</reference>
<keyword evidence="4" id="KW-0274">FAD</keyword>
<dbReference type="InterPro" id="IPR016166">
    <property type="entry name" value="FAD-bd_PCMH"/>
</dbReference>
<dbReference type="Gene3D" id="3.30.465.10">
    <property type="match status" value="1"/>
</dbReference>
<comment type="similarity">
    <text evidence="2">Belongs to the oxygen-dependent FAD-linked oxidoreductase family.</text>
</comment>
<dbReference type="PANTHER" id="PTHR42973:SF39">
    <property type="entry name" value="FAD-BINDING PCMH-TYPE DOMAIN-CONTAINING PROTEIN"/>
    <property type="match status" value="1"/>
</dbReference>
<accession>A0A5M3WXG6</accession>
<sequence length="398" mass="41570">MERCVYFGPGDPGYDETRRTLNPGLDPRPALVAEARSAAHVADAVRTARQLGLALTVQSTGHGTHVAADDGVLLLRTSRMDAVSVDPERGVARVGPGARWGQVIAAAAPYGLAPLAGSAPDVGVIGYTLGGGLGWLSRRYGFAADSVIRADVVTSDGQLITADPDHHADLFWALRGGGGGFGVVTALEFRLYPVSQVYAGTATFPVERAAETLAAYRDWCATSPDEVSTALVLTPERVIIKAMCTGAPDALRPLFATATGDTMAAMPFGQAAMGGTAARHLDLFPALPDAVLATLVEAGRQATVEVRHWGGALARPGGPVSHRDTRFSVIADTPLPGLAEALAPHAGGGVFLNFLSDTGRTADAYTGHDFRRLIEVKRAYDPADLFRTGHRIPMGAAC</sequence>